<evidence type="ECO:0000256" key="1">
    <source>
        <dbReference type="ARBA" id="ARBA00009275"/>
    </source>
</evidence>
<dbReference type="Gene3D" id="3.20.20.140">
    <property type="entry name" value="Metal-dependent hydrolases"/>
    <property type="match status" value="1"/>
</dbReference>
<proteinExistence type="inferred from homology"/>
<reference evidence="4" key="1">
    <citation type="journal article" date="2019" name="Int. J. Syst. Evol. Microbiol.">
        <title>The Global Catalogue of Microorganisms (GCM) 10K type strain sequencing project: providing services to taxonomists for standard genome sequencing and annotation.</title>
        <authorList>
            <consortium name="The Broad Institute Genomics Platform"/>
            <consortium name="The Broad Institute Genome Sequencing Center for Infectious Disease"/>
            <person name="Wu L."/>
            <person name="Ma J."/>
        </authorList>
    </citation>
    <scope>NUCLEOTIDE SEQUENCE [LARGE SCALE GENOMIC DNA]</scope>
    <source>
        <strain evidence="4">KCTC 42424</strain>
    </source>
</reference>
<dbReference type="EMBL" id="JBHRYB010000001">
    <property type="protein sequence ID" value="MFC3679075.1"/>
    <property type="molecule type" value="Genomic_DNA"/>
</dbReference>
<protein>
    <submittedName>
        <fullName evidence="3">TatD family hydrolase</fullName>
        <ecNumber evidence="3">3.1.-.-</ecNumber>
    </submittedName>
</protein>
<accession>A0ABV7VP66</accession>
<dbReference type="InterPro" id="IPR001130">
    <property type="entry name" value="TatD-like"/>
</dbReference>
<dbReference type="EC" id="3.1.-.-" evidence="3"/>
<comment type="similarity">
    <text evidence="1">Belongs to the metallo-dependent hydrolases superfamily. TatD-type hydrolase family.</text>
</comment>
<evidence type="ECO:0000313" key="3">
    <source>
        <dbReference type="EMBL" id="MFC3679075.1"/>
    </source>
</evidence>
<dbReference type="PANTHER" id="PTHR46124:SF3">
    <property type="entry name" value="HYDROLASE"/>
    <property type="match status" value="1"/>
</dbReference>
<dbReference type="InterPro" id="IPR018228">
    <property type="entry name" value="DNase_TatD-rel_CS"/>
</dbReference>
<evidence type="ECO:0000256" key="2">
    <source>
        <dbReference type="ARBA" id="ARBA00022801"/>
    </source>
</evidence>
<dbReference type="InterPro" id="IPR032466">
    <property type="entry name" value="Metal_Hydrolase"/>
</dbReference>
<dbReference type="SUPFAM" id="SSF51556">
    <property type="entry name" value="Metallo-dependent hydrolases"/>
    <property type="match status" value="1"/>
</dbReference>
<keyword evidence="4" id="KW-1185">Reference proteome</keyword>
<keyword evidence="2 3" id="KW-0378">Hydrolase</keyword>
<dbReference type="RefSeq" id="WP_376864711.1">
    <property type="nucleotide sequence ID" value="NZ_JBHRYB010000001.1"/>
</dbReference>
<dbReference type="CDD" id="cd01310">
    <property type="entry name" value="TatD_DNAse"/>
    <property type="match status" value="1"/>
</dbReference>
<dbReference type="Pfam" id="PF01026">
    <property type="entry name" value="TatD_DNase"/>
    <property type="match status" value="1"/>
</dbReference>
<comment type="caution">
    <text evidence="3">The sequence shown here is derived from an EMBL/GenBank/DDBJ whole genome shotgun (WGS) entry which is preliminary data.</text>
</comment>
<name>A0ABV7VP66_9GAMM</name>
<evidence type="ECO:0000313" key="4">
    <source>
        <dbReference type="Proteomes" id="UP001595722"/>
    </source>
</evidence>
<dbReference type="Proteomes" id="UP001595722">
    <property type="component" value="Unassembled WGS sequence"/>
</dbReference>
<gene>
    <name evidence="3" type="ORF">ACFOMG_02985</name>
</gene>
<sequence>MAANNALARLKWVDSHCHFDFDAFRLHRSQHWQLAQSLGLSGLIIPGIHLHQSAQLPAFCAATAWHYAQGLHPYFLAQHQSADIARLAELLQRDKAIAVGEIGLDWTLARQTADEHAARQQQWWYFTEQATLAEQQKLPLILHIRGAHDEAASWLRRQRFSQGGIVHAFSGSVQQGQRWLELGFKLGIGGAMTFPRAQKLRRTLQQLPLHSWLLESDAPDMRPSFFNAGINSPVAVPLYGHILAALTGTEVEEVAAANLRSLTQIFPTAVF</sequence>
<organism evidence="3 4">
    <name type="scientific">Bacterioplanoides pacificum</name>
    <dbReference type="NCBI Taxonomy" id="1171596"/>
    <lineage>
        <taxon>Bacteria</taxon>
        <taxon>Pseudomonadati</taxon>
        <taxon>Pseudomonadota</taxon>
        <taxon>Gammaproteobacteria</taxon>
        <taxon>Oceanospirillales</taxon>
        <taxon>Oceanospirillaceae</taxon>
        <taxon>Bacterioplanoides</taxon>
    </lineage>
</organism>
<dbReference type="PIRSF" id="PIRSF005902">
    <property type="entry name" value="DNase_TatD"/>
    <property type="match status" value="1"/>
</dbReference>
<dbReference type="PANTHER" id="PTHR46124">
    <property type="entry name" value="D-AMINOACYL-TRNA DEACYLASE"/>
    <property type="match status" value="1"/>
</dbReference>
<dbReference type="PROSITE" id="PS01090">
    <property type="entry name" value="TATD_2"/>
    <property type="match status" value="1"/>
</dbReference>
<dbReference type="GO" id="GO:0016787">
    <property type="term" value="F:hydrolase activity"/>
    <property type="evidence" value="ECO:0007669"/>
    <property type="project" value="UniProtKB-KW"/>
</dbReference>